<organism evidence="1">
    <name type="scientific">marine sediment metagenome</name>
    <dbReference type="NCBI Taxonomy" id="412755"/>
    <lineage>
        <taxon>unclassified sequences</taxon>
        <taxon>metagenomes</taxon>
        <taxon>ecological metagenomes</taxon>
    </lineage>
</organism>
<feature type="non-terminal residue" evidence="1">
    <location>
        <position position="22"/>
    </location>
</feature>
<dbReference type="AlphaFoldDB" id="A0A0F9ATS4"/>
<comment type="caution">
    <text evidence="1">The sequence shown here is derived from an EMBL/GenBank/DDBJ whole genome shotgun (WGS) entry which is preliminary data.</text>
</comment>
<dbReference type="EMBL" id="LAZR01055800">
    <property type="protein sequence ID" value="KKK75581.1"/>
    <property type="molecule type" value="Genomic_DNA"/>
</dbReference>
<reference evidence="1" key="1">
    <citation type="journal article" date="2015" name="Nature">
        <title>Complex archaea that bridge the gap between prokaryotes and eukaryotes.</title>
        <authorList>
            <person name="Spang A."/>
            <person name="Saw J.H."/>
            <person name="Jorgensen S.L."/>
            <person name="Zaremba-Niedzwiedzka K."/>
            <person name="Martijn J."/>
            <person name="Lind A.E."/>
            <person name="van Eijk R."/>
            <person name="Schleper C."/>
            <person name="Guy L."/>
            <person name="Ettema T.J."/>
        </authorList>
    </citation>
    <scope>NUCLEOTIDE SEQUENCE</scope>
</reference>
<evidence type="ECO:0000313" key="1">
    <source>
        <dbReference type="EMBL" id="KKK75581.1"/>
    </source>
</evidence>
<sequence length="22" mass="2431">MSRIIASAAIRGAHKYVKEAEE</sequence>
<proteinExistence type="predicted"/>
<accession>A0A0F9ATS4</accession>
<name>A0A0F9ATS4_9ZZZZ</name>
<protein>
    <submittedName>
        <fullName evidence="1">Uncharacterized protein</fullName>
    </submittedName>
</protein>
<gene>
    <name evidence="1" type="ORF">LCGC14_2872290</name>
</gene>